<dbReference type="HOGENOM" id="CLU_081378_1_1_9"/>
<evidence type="ECO:0000313" key="5">
    <source>
        <dbReference type="EMBL" id="EKP95334.1"/>
    </source>
</evidence>
<evidence type="ECO:0000256" key="3">
    <source>
        <dbReference type="HAMAP-Rule" id="MF_01032"/>
    </source>
</evidence>
<dbReference type="InterPro" id="IPR050075">
    <property type="entry name" value="LeuD"/>
</dbReference>
<evidence type="ECO:0000256" key="1">
    <source>
        <dbReference type="ARBA" id="ARBA00009869"/>
    </source>
</evidence>
<comment type="caution">
    <text evidence="5">The sequence shown here is derived from an EMBL/GenBank/DDBJ whole genome shotgun (WGS) entry which is preliminary data.</text>
</comment>
<dbReference type="PANTHER" id="PTHR43345">
    <property type="entry name" value="3-ISOPROPYLMALATE DEHYDRATASE SMALL SUBUNIT 2-RELATED-RELATED"/>
    <property type="match status" value="1"/>
</dbReference>
<dbReference type="InterPro" id="IPR000573">
    <property type="entry name" value="AconitaseA/IPMdHydase_ssu_swvl"/>
</dbReference>
<dbReference type="RefSeq" id="WP_006903348.1">
    <property type="nucleotide sequence ID" value="NZ_JH976535.1"/>
</dbReference>
<sequence length="178" mass="18635">MGRVWKYGDDINTDVIIPARYLFTTDPAELAAHCMEDLDPSFASGVRPGDVIVAGRNFGCGSSREHAPVAIRAAGVQCVIARSFARIFYRNAINVGLPILECPDAVAALETGEQVEVDLAAGTIRRVATGETFQAAPFPPFMQEILRCGGLVEYARRKLAAQGAGGGGGGAGRGAAGR</sequence>
<evidence type="ECO:0000259" key="4">
    <source>
        <dbReference type="Pfam" id="PF00694"/>
    </source>
</evidence>
<dbReference type="CDD" id="cd01577">
    <property type="entry name" value="IPMI_Swivel"/>
    <property type="match status" value="1"/>
</dbReference>
<dbReference type="EC" id="4.2.1.33" evidence="3"/>
<dbReference type="SUPFAM" id="SSF52016">
    <property type="entry name" value="LeuD/IlvD-like"/>
    <property type="match status" value="1"/>
</dbReference>
<dbReference type="eggNOG" id="COG0066">
    <property type="taxonomic scope" value="Bacteria"/>
</dbReference>
<accession>K6Q2R5</accession>
<keyword evidence="3" id="KW-0100">Branched-chain amino acid biosynthesis</keyword>
<keyword evidence="3" id="KW-0432">Leucine biosynthesis</keyword>
<proteinExistence type="inferred from homology"/>
<dbReference type="EMBL" id="AENY02000002">
    <property type="protein sequence ID" value="EKP95334.1"/>
    <property type="molecule type" value="Genomic_DNA"/>
</dbReference>
<reference evidence="5" key="2">
    <citation type="submission" date="2012-10" db="EMBL/GenBank/DDBJ databases">
        <title>Improved high-quality draft of Thermaerobacter subterraneus C21, DSM 13965.</title>
        <authorList>
            <consortium name="DOE Joint Genome Institute"/>
            <person name="Eisen J."/>
            <person name="Huntemann M."/>
            <person name="Wei C.-L."/>
            <person name="Han J."/>
            <person name="Detter J.C."/>
            <person name="Han C."/>
            <person name="Tapia R."/>
            <person name="Chen A."/>
            <person name="Kyrpides N."/>
            <person name="Mavromatis K."/>
            <person name="Markowitz V."/>
            <person name="Szeto E."/>
            <person name="Ivanova N."/>
            <person name="Mikhailova N."/>
            <person name="Ovchinnikova G."/>
            <person name="Pagani I."/>
            <person name="Pati A."/>
            <person name="Goodwin L."/>
            <person name="Nordberg H.P."/>
            <person name="Cantor M.N."/>
            <person name="Hua S.X."/>
            <person name="Woyke T."/>
            <person name="Eisen J."/>
            <person name="Klenk H.-P."/>
        </authorList>
    </citation>
    <scope>NUCLEOTIDE SEQUENCE [LARGE SCALE GENOMIC DNA]</scope>
    <source>
        <strain evidence="5">DSM 13965</strain>
    </source>
</reference>
<evidence type="ECO:0000313" key="6">
    <source>
        <dbReference type="Proteomes" id="UP000005710"/>
    </source>
</evidence>
<organism evidence="5 6">
    <name type="scientific">Thermaerobacter subterraneus DSM 13965</name>
    <dbReference type="NCBI Taxonomy" id="867903"/>
    <lineage>
        <taxon>Bacteria</taxon>
        <taxon>Bacillati</taxon>
        <taxon>Bacillota</taxon>
        <taxon>Clostridia</taxon>
        <taxon>Eubacteriales</taxon>
        <taxon>Clostridiales Family XVII. Incertae Sedis</taxon>
        <taxon>Thermaerobacter</taxon>
    </lineage>
</organism>
<keyword evidence="3" id="KW-0028">Amino-acid biosynthesis</keyword>
<keyword evidence="2 3" id="KW-0456">Lyase</keyword>
<name>K6Q2R5_9FIRM</name>
<dbReference type="GO" id="GO:0003861">
    <property type="term" value="F:3-isopropylmalate dehydratase activity"/>
    <property type="evidence" value="ECO:0007669"/>
    <property type="project" value="UniProtKB-UniRule"/>
</dbReference>
<keyword evidence="6" id="KW-1185">Reference proteome</keyword>
<comment type="subunit">
    <text evidence="3">Heterodimer of LeuC and LeuD.</text>
</comment>
<dbReference type="HAMAP" id="MF_01032">
    <property type="entry name" value="LeuD_type2"/>
    <property type="match status" value="1"/>
</dbReference>
<dbReference type="PANTHER" id="PTHR43345:SF2">
    <property type="entry name" value="3-ISOPROPYLMALATE DEHYDRATASE SMALL SUBUNIT 1"/>
    <property type="match status" value="1"/>
</dbReference>
<comment type="pathway">
    <text evidence="3">Amino-acid biosynthesis; L-leucine biosynthesis; L-leucine from 3-methyl-2-oxobutanoate: step 2/4.</text>
</comment>
<comment type="similarity">
    <text evidence="1 3">Belongs to the LeuD family. LeuD type 2 subfamily.</text>
</comment>
<protein>
    <recommendedName>
        <fullName evidence="3">3-isopropylmalate dehydratase small subunit</fullName>
        <ecNumber evidence="3">4.2.1.33</ecNumber>
    </recommendedName>
    <alternativeName>
        <fullName evidence="3">Alpha-IPM isomerase</fullName>
        <shortName evidence="3">IPMI</shortName>
    </alternativeName>
    <alternativeName>
        <fullName evidence="3">Isopropylmalate isomerase</fullName>
    </alternativeName>
</protein>
<feature type="domain" description="Aconitase A/isopropylmalate dehydratase small subunit swivel" evidence="4">
    <location>
        <begin position="51"/>
        <end position="100"/>
    </location>
</feature>
<dbReference type="FunFam" id="3.20.19.10:FF:000007">
    <property type="entry name" value="Isopropylmalate/citramalate isomerase small subunit"/>
    <property type="match status" value="1"/>
</dbReference>
<dbReference type="AlphaFoldDB" id="K6Q2R5"/>
<dbReference type="OrthoDB" id="9777465at2"/>
<dbReference type="InterPro" id="IPR033940">
    <property type="entry name" value="IPMI_Swivel"/>
</dbReference>
<evidence type="ECO:0000256" key="2">
    <source>
        <dbReference type="ARBA" id="ARBA00023239"/>
    </source>
</evidence>
<dbReference type="GO" id="GO:0009098">
    <property type="term" value="P:L-leucine biosynthetic process"/>
    <property type="evidence" value="ECO:0007669"/>
    <property type="project" value="UniProtKB-UniRule"/>
</dbReference>
<dbReference type="Proteomes" id="UP000005710">
    <property type="component" value="Unassembled WGS sequence"/>
</dbReference>
<dbReference type="Pfam" id="PF00694">
    <property type="entry name" value="Aconitase_C"/>
    <property type="match status" value="1"/>
</dbReference>
<dbReference type="UniPathway" id="UPA00048">
    <property type="reaction ID" value="UER00071"/>
</dbReference>
<dbReference type="InterPro" id="IPR015928">
    <property type="entry name" value="Aconitase/3IPM_dehydase_swvl"/>
</dbReference>
<dbReference type="Gene3D" id="3.20.19.10">
    <property type="entry name" value="Aconitase, domain 4"/>
    <property type="match status" value="1"/>
</dbReference>
<reference evidence="5" key="1">
    <citation type="submission" date="2010-10" db="EMBL/GenBank/DDBJ databases">
        <authorList>
            <consortium name="US DOE Joint Genome Institute (JGI-PGF)"/>
            <person name="Lucas S."/>
            <person name="Copeland A."/>
            <person name="Lapidus A."/>
            <person name="Bruce D."/>
            <person name="Goodwin L."/>
            <person name="Pitluck S."/>
            <person name="Kyrpides N."/>
            <person name="Mavromatis K."/>
            <person name="Detter J.C."/>
            <person name="Han C."/>
            <person name="Land M."/>
            <person name="Hauser L."/>
            <person name="Markowitz V."/>
            <person name="Cheng J.-F."/>
            <person name="Hugenholtz P."/>
            <person name="Woyke T."/>
            <person name="Wu D."/>
            <person name="Pukall R."/>
            <person name="Wahrenburg C."/>
            <person name="Brambilla E."/>
            <person name="Klenk H.-P."/>
            <person name="Eisen J.A."/>
        </authorList>
    </citation>
    <scope>NUCLEOTIDE SEQUENCE [LARGE SCALE GENOMIC DNA]</scope>
    <source>
        <strain evidence="5">DSM 13965</strain>
    </source>
</reference>
<dbReference type="NCBIfam" id="TIGR02087">
    <property type="entry name" value="LEUD_arch"/>
    <property type="match status" value="1"/>
</dbReference>
<dbReference type="STRING" id="867903.ThesuDRAFT_01082"/>
<gene>
    <name evidence="3" type="primary">leuD</name>
    <name evidence="5" type="ORF">ThesuDRAFT_01082</name>
</gene>
<comment type="function">
    <text evidence="3">Catalyzes the isomerization between 2-isopropylmalate and 3-isopropylmalate, via the formation of 2-isopropylmaleate.</text>
</comment>
<dbReference type="InterPro" id="IPR011827">
    <property type="entry name" value="LeuD_type2/HacB/DmdB"/>
</dbReference>
<comment type="catalytic activity">
    <reaction evidence="3">
        <text>(2R,3S)-3-isopropylmalate = (2S)-2-isopropylmalate</text>
        <dbReference type="Rhea" id="RHEA:32287"/>
        <dbReference type="ChEBI" id="CHEBI:1178"/>
        <dbReference type="ChEBI" id="CHEBI:35121"/>
        <dbReference type="EC" id="4.2.1.33"/>
    </reaction>
</comment>